<dbReference type="PRINTS" id="PR00598">
    <property type="entry name" value="HTHMARR"/>
</dbReference>
<dbReference type="PANTHER" id="PTHR33164:SF99">
    <property type="entry name" value="MARR FAMILY REGULATORY PROTEIN"/>
    <property type="match status" value="1"/>
</dbReference>
<dbReference type="PANTHER" id="PTHR33164">
    <property type="entry name" value="TRANSCRIPTIONAL REGULATOR, MARR FAMILY"/>
    <property type="match status" value="1"/>
</dbReference>
<dbReference type="AlphaFoldDB" id="A0A852SNZ1"/>
<sequence>MDEVRWLTPDQLRAWIRLEAVVELLPTVLDSQLQRDSSLTHFEYVVLAKLSESPDQVLRMTALAATTNSTLPRLSHVVSRLESRGFVERMPCPGDRRATNAHLTDEGRAKVVAAAPGHVATVREHVIDLLSDEQVEQLDGIMAALLQKLDPSNTLRILP</sequence>
<keyword evidence="3" id="KW-1185">Reference proteome</keyword>
<dbReference type="InterPro" id="IPR036388">
    <property type="entry name" value="WH-like_DNA-bd_sf"/>
</dbReference>
<keyword evidence="2" id="KW-0238">DNA-binding</keyword>
<evidence type="ECO:0000259" key="1">
    <source>
        <dbReference type="PROSITE" id="PS50995"/>
    </source>
</evidence>
<feature type="domain" description="HTH marR-type" evidence="1">
    <location>
        <begin position="1"/>
        <end position="147"/>
    </location>
</feature>
<accession>A0A852SNZ1</accession>
<dbReference type="GO" id="GO:0006950">
    <property type="term" value="P:response to stress"/>
    <property type="evidence" value="ECO:0007669"/>
    <property type="project" value="TreeGrafter"/>
</dbReference>
<dbReference type="SUPFAM" id="SSF46785">
    <property type="entry name" value="Winged helix' DNA-binding domain"/>
    <property type="match status" value="1"/>
</dbReference>
<dbReference type="GO" id="GO:0003700">
    <property type="term" value="F:DNA-binding transcription factor activity"/>
    <property type="evidence" value="ECO:0007669"/>
    <property type="project" value="InterPro"/>
</dbReference>
<dbReference type="Gene3D" id="1.10.10.10">
    <property type="entry name" value="Winged helix-like DNA-binding domain superfamily/Winged helix DNA-binding domain"/>
    <property type="match status" value="1"/>
</dbReference>
<evidence type="ECO:0000313" key="3">
    <source>
        <dbReference type="Proteomes" id="UP000549913"/>
    </source>
</evidence>
<dbReference type="InterPro" id="IPR039422">
    <property type="entry name" value="MarR/SlyA-like"/>
</dbReference>
<protein>
    <submittedName>
        <fullName evidence="2">DNA-binding MarR family transcriptional regulator</fullName>
    </submittedName>
</protein>
<dbReference type="Pfam" id="PF01047">
    <property type="entry name" value="MarR"/>
    <property type="match status" value="1"/>
</dbReference>
<dbReference type="EMBL" id="JACCBM010000001">
    <property type="protein sequence ID" value="NYD70524.1"/>
    <property type="molecule type" value="Genomic_DNA"/>
</dbReference>
<organism evidence="2 3">
    <name type="scientific">Herbiconiux flava</name>
    <dbReference type="NCBI Taxonomy" id="881268"/>
    <lineage>
        <taxon>Bacteria</taxon>
        <taxon>Bacillati</taxon>
        <taxon>Actinomycetota</taxon>
        <taxon>Actinomycetes</taxon>
        <taxon>Micrococcales</taxon>
        <taxon>Microbacteriaceae</taxon>
        <taxon>Herbiconiux</taxon>
    </lineage>
</organism>
<dbReference type="RefSeq" id="WP_179547635.1">
    <property type="nucleotide sequence ID" value="NZ_BSEW01000001.1"/>
</dbReference>
<dbReference type="PROSITE" id="PS50995">
    <property type="entry name" value="HTH_MARR_2"/>
    <property type="match status" value="1"/>
</dbReference>
<dbReference type="InterPro" id="IPR036390">
    <property type="entry name" value="WH_DNA-bd_sf"/>
</dbReference>
<comment type="caution">
    <text evidence="2">The sequence shown here is derived from an EMBL/GenBank/DDBJ whole genome shotgun (WGS) entry which is preliminary data.</text>
</comment>
<dbReference type="Proteomes" id="UP000549913">
    <property type="component" value="Unassembled WGS sequence"/>
</dbReference>
<dbReference type="GO" id="GO:0003677">
    <property type="term" value="F:DNA binding"/>
    <property type="evidence" value="ECO:0007669"/>
    <property type="project" value="UniProtKB-KW"/>
</dbReference>
<evidence type="ECO:0000313" key="2">
    <source>
        <dbReference type="EMBL" id="NYD70524.1"/>
    </source>
</evidence>
<dbReference type="SMART" id="SM00347">
    <property type="entry name" value="HTH_MARR"/>
    <property type="match status" value="1"/>
</dbReference>
<dbReference type="InterPro" id="IPR000835">
    <property type="entry name" value="HTH_MarR-typ"/>
</dbReference>
<name>A0A852SNZ1_9MICO</name>
<reference evidence="2 3" key="1">
    <citation type="submission" date="2020-07" db="EMBL/GenBank/DDBJ databases">
        <title>Sequencing the genomes of 1000 actinobacteria strains.</title>
        <authorList>
            <person name="Klenk H.-P."/>
        </authorList>
    </citation>
    <scope>NUCLEOTIDE SEQUENCE [LARGE SCALE GENOMIC DNA]</scope>
    <source>
        <strain evidence="2 3">DSM 26474</strain>
    </source>
</reference>
<gene>
    <name evidence="2" type="ORF">BJ984_001682</name>
</gene>
<proteinExistence type="predicted"/>